<protein>
    <recommendedName>
        <fullName evidence="9">Lipoprotein signal peptidase</fullName>
        <ecNumber evidence="9">3.4.23.36</ecNumber>
    </recommendedName>
    <alternativeName>
        <fullName evidence="9">Prolipoprotein signal peptidase</fullName>
    </alternativeName>
    <alternativeName>
        <fullName evidence="9">Signal peptidase II</fullName>
        <shortName evidence="9">SPase II</shortName>
    </alternativeName>
</protein>
<comment type="caution">
    <text evidence="9">Lacks conserved residue(s) required for the propagation of feature annotation.</text>
</comment>
<dbReference type="PRINTS" id="PR00781">
    <property type="entry name" value="LIPOSIGPTASE"/>
</dbReference>
<keyword evidence="13" id="KW-0449">Lipoprotein</keyword>
<dbReference type="PANTHER" id="PTHR33695:SF1">
    <property type="entry name" value="LIPOPROTEIN SIGNAL PEPTIDASE"/>
    <property type="match status" value="1"/>
</dbReference>
<evidence type="ECO:0000256" key="2">
    <source>
        <dbReference type="ARBA" id="ARBA00022475"/>
    </source>
</evidence>
<dbReference type="PANTHER" id="PTHR33695">
    <property type="entry name" value="LIPOPROTEIN SIGNAL PEPTIDASE"/>
    <property type="match status" value="1"/>
</dbReference>
<dbReference type="AlphaFoldDB" id="A0A0S4LQJ2"/>
<dbReference type="Pfam" id="PF01252">
    <property type="entry name" value="Peptidase_A8"/>
    <property type="match status" value="1"/>
</dbReference>
<comment type="function">
    <text evidence="9 10">This protein specifically catalyzes the removal of signal peptides from prolipoproteins.</text>
</comment>
<evidence type="ECO:0000313" key="13">
    <source>
        <dbReference type="EMBL" id="CUS39795.1"/>
    </source>
</evidence>
<keyword evidence="7 9" id="KW-1133">Transmembrane helix</keyword>
<evidence type="ECO:0000256" key="8">
    <source>
        <dbReference type="ARBA" id="ARBA00023136"/>
    </source>
</evidence>
<comment type="subcellular location">
    <subcellularLocation>
        <location evidence="9">Cell membrane</location>
        <topology evidence="9">Multi-pass membrane protein</topology>
    </subcellularLocation>
</comment>
<feature type="active site" evidence="9">
    <location>
        <position position="142"/>
    </location>
</feature>
<keyword evidence="12" id="KW-0732">Signal</keyword>
<dbReference type="GO" id="GO:0006508">
    <property type="term" value="P:proteolysis"/>
    <property type="evidence" value="ECO:0007669"/>
    <property type="project" value="UniProtKB-KW"/>
</dbReference>
<feature type="signal peptide" evidence="12">
    <location>
        <begin position="1"/>
        <end position="22"/>
    </location>
</feature>
<evidence type="ECO:0000256" key="11">
    <source>
        <dbReference type="RuleBase" id="RU004181"/>
    </source>
</evidence>
<feature type="chain" id="PRO_5006624185" description="Lipoprotein signal peptidase" evidence="12">
    <location>
        <begin position="23"/>
        <end position="166"/>
    </location>
</feature>
<keyword evidence="8 9" id="KW-0472">Membrane</keyword>
<accession>A0A0S4LQJ2</accession>
<feature type="transmembrane region" description="Helical" evidence="9">
    <location>
        <begin position="71"/>
        <end position="90"/>
    </location>
</feature>
<dbReference type="STRING" id="1742972.COMA1_90062"/>
<name>A0A0S4LQJ2_9BACT</name>
<organism evidence="13 14">
    <name type="scientific">Candidatus Nitrospira nitrosa</name>
    <dbReference type="NCBI Taxonomy" id="1742972"/>
    <lineage>
        <taxon>Bacteria</taxon>
        <taxon>Pseudomonadati</taxon>
        <taxon>Nitrospirota</taxon>
        <taxon>Nitrospiria</taxon>
        <taxon>Nitrospirales</taxon>
        <taxon>Nitrospiraceae</taxon>
        <taxon>Nitrospira</taxon>
    </lineage>
</organism>
<keyword evidence="2 9" id="KW-1003">Cell membrane</keyword>
<evidence type="ECO:0000256" key="9">
    <source>
        <dbReference type="HAMAP-Rule" id="MF_00161"/>
    </source>
</evidence>
<dbReference type="EMBL" id="CZQA01000015">
    <property type="protein sequence ID" value="CUS39795.1"/>
    <property type="molecule type" value="Genomic_DNA"/>
</dbReference>
<dbReference type="RefSeq" id="WP_090751375.1">
    <property type="nucleotide sequence ID" value="NZ_CZQA01000015.1"/>
</dbReference>
<gene>
    <name evidence="9 13" type="primary">lspA</name>
    <name evidence="13" type="ORF">COMA1_90062</name>
</gene>
<dbReference type="PROSITE" id="PS00855">
    <property type="entry name" value="SPASE_II"/>
    <property type="match status" value="1"/>
</dbReference>
<dbReference type="GO" id="GO:0004190">
    <property type="term" value="F:aspartic-type endopeptidase activity"/>
    <property type="evidence" value="ECO:0007669"/>
    <property type="project" value="UniProtKB-UniRule"/>
</dbReference>
<dbReference type="GO" id="GO:0005886">
    <property type="term" value="C:plasma membrane"/>
    <property type="evidence" value="ECO:0007669"/>
    <property type="project" value="UniProtKB-SubCell"/>
</dbReference>
<comment type="pathway">
    <text evidence="9">Protein modification; lipoprotein biosynthesis (signal peptide cleavage).</text>
</comment>
<keyword evidence="6 9" id="KW-0378">Hydrolase</keyword>
<evidence type="ECO:0000256" key="10">
    <source>
        <dbReference type="RuleBase" id="RU000594"/>
    </source>
</evidence>
<sequence>MKHRFNQSVLLLLLLILSIGCDQLTKDAARQHLARQSPYSWFHDTIRLQYAENIGAFLSFGGGFSEGLRVFLFQVFPSVCLLVLAVVLFVQPMFLDTVVAWSLVLSGGLGNLVDRIINDGRVIDFMNIGIGSLRTGIFNVADVCITVGVVVLVFQALRRPCRSMLG</sequence>
<dbReference type="OrthoDB" id="9810259at2"/>
<evidence type="ECO:0000313" key="14">
    <source>
        <dbReference type="Proteomes" id="UP000199032"/>
    </source>
</evidence>
<feature type="transmembrane region" description="Helical" evidence="9">
    <location>
        <begin position="137"/>
        <end position="157"/>
    </location>
</feature>
<evidence type="ECO:0000256" key="6">
    <source>
        <dbReference type="ARBA" id="ARBA00022801"/>
    </source>
</evidence>
<reference evidence="13 14" key="1">
    <citation type="submission" date="2015-10" db="EMBL/GenBank/DDBJ databases">
        <authorList>
            <person name="Gilbert D.G."/>
        </authorList>
    </citation>
    <scope>NUCLEOTIDE SEQUENCE [LARGE SCALE GENOMIC DNA]</scope>
    <source>
        <strain evidence="13">COMA1</strain>
    </source>
</reference>
<dbReference type="NCBIfam" id="TIGR00077">
    <property type="entry name" value="lspA"/>
    <property type="match status" value="1"/>
</dbReference>
<dbReference type="HAMAP" id="MF_00161">
    <property type="entry name" value="LspA"/>
    <property type="match status" value="1"/>
</dbReference>
<evidence type="ECO:0000256" key="4">
    <source>
        <dbReference type="ARBA" id="ARBA00022692"/>
    </source>
</evidence>
<keyword evidence="3 9" id="KW-0645">Protease</keyword>
<dbReference type="UniPathway" id="UPA00665"/>
<evidence type="ECO:0000256" key="12">
    <source>
        <dbReference type="SAM" id="SignalP"/>
    </source>
</evidence>
<proteinExistence type="inferred from homology"/>
<comment type="catalytic activity">
    <reaction evidence="9 10">
        <text>Release of signal peptides from bacterial membrane prolipoproteins. Hydrolyzes -Xaa-Yaa-Zaa-|-(S,diacylglyceryl)Cys-, in which Xaa is hydrophobic (preferably Leu), and Yaa (Ala or Ser) and Zaa (Gly or Ala) have small, neutral side chains.</text>
        <dbReference type="EC" id="3.4.23.36"/>
    </reaction>
</comment>
<keyword evidence="5 9" id="KW-0064">Aspartyl protease</keyword>
<evidence type="ECO:0000256" key="5">
    <source>
        <dbReference type="ARBA" id="ARBA00022750"/>
    </source>
</evidence>
<evidence type="ECO:0000256" key="3">
    <source>
        <dbReference type="ARBA" id="ARBA00022670"/>
    </source>
</evidence>
<evidence type="ECO:0000256" key="7">
    <source>
        <dbReference type="ARBA" id="ARBA00022989"/>
    </source>
</evidence>
<feature type="active site" evidence="9">
    <location>
        <position position="124"/>
    </location>
</feature>
<dbReference type="EC" id="3.4.23.36" evidence="9"/>
<dbReference type="InterPro" id="IPR001872">
    <property type="entry name" value="Peptidase_A8"/>
</dbReference>
<comment type="similarity">
    <text evidence="1 9 11">Belongs to the peptidase A8 family.</text>
</comment>
<keyword evidence="14" id="KW-1185">Reference proteome</keyword>
<keyword evidence="4 9" id="KW-0812">Transmembrane</keyword>
<dbReference type="PROSITE" id="PS51257">
    <property type="entry name" value="PROKAR_LIPOPROTEIN"/>
    <property type="match status" value="1"/>
</dbReference>
<evidence type="ECO:0000256" key="1">
    <source>
        <dbReference type="ARBA" id="ARBA00006139"/>
    </source>
</evidence>
<dbReference type="Proteomes" id="UP000199032">
    <property type="component" value="Unassembled WGS sequence"/>
</dbReference>